<evidence type="ECO:0000313" key="1">
    <source>
        <dbReference type="EMBL" id="CAL1401992.1"/>
    </source>
</evidence>
<protein>
    <submittedName>
        <fullName evidence="1">Uncharacterized protein</fullName>
    </submittedName>
</protein>
<keyword evidence="2" id="KW-1185">Reference proteome</keyword>
<gene>
    <name evidence="1" type="ORF">LTRI10_LOCUS42026</name>
</gene>
<proteinExistence type="predicted"/>
<accession>A0AAV2FVK2</accession>
<reference evidence="1 2" key="1">
    <citation type="submission" date="2024-04" db="EMBL/GenBank/DDBJ databases">
        <authorList>
            <person name="Fracassetti M."/>
        </authorList>
    </citation>
    <scope>NUCLEOTIDE SEQUENCE [LARGE SCALE GENOMIC DNA]</scope>
</reference>
<dbReference type="AlphaFoldDB" id="A0AAV2FVK2"/>
<dbReference type="EMBL" id="OZ034820">
    <property type="protein sequence ID" value="CAL1401992.1"/>
    <property type="molecule type" value="Genomic_DNA"/>
</dbReference>
<dbReference type="Proteomes" id="UP001497516">
    <property type="component" value="Chromosome 7"/>
</dbReference>
<name>A0AAV2FVK2_9ROSI</name>
<organism evidence="1 2">
    <name type="scientific">Linum trigynum</name>
    <dbReference type="NCBI Taxonomy" id="586398"/>
    <lineage>
        <taxon>Eukaryota</taxon>
        <taxon>Viridiplantae</taxon>
        <taxon>Streptophyta</taxon>
        <taxon>Embryophyta</taxon>
        <taxon>Tracheophyta</taxon>
        <taxon>Spermatophyta</taxon>
        <taxon>Magnoliopsida</taxon>
        <taxon>eudicotyledons</taxon>
        <taxon>Gunneridae</taxon>
        <taxon>Pentapetalae</taxon>
        <taxon>rosids</taxon>
        <taxon>fabids</taxon>
        <taxon>Malpighiales</taxon>
        <taxon>Linaceae</taxon>
        <taxon>Linum</taxon>
    </lineage>
</organism>
<evidence type="ECO:0000313" key="2">
    <source>
        <dbReference type="Proteomes" id="UP001497516"/>
    </source>
</evidence>
<sequence>MGRVNRKLRILKGLLKQLNKREYSDLHERVKLKEQEWIGAQAGALQSPSTETFQKEARLSAEVKTLREAEESFLMQKSREVWLKVGDSNSGYFHRSVKIRNKRNMIRSLIYDEGVRLTDTAGMSSNVAEVFYKRLLGQKDSDVELVVLRRCSTS</sequence>